<dbReference type="SUPFAM" id="SSF81321">
    <property type="entry name" value="Family A G protein-coupled receptor-like"/>
    <property type="match status" value="1"/>
</dbReference>
<evidence type="ECO:0000256" key="13">
    <source>
        <dbReference type="RuleBase" id="RU000688"/>
    </source>
</evidence>
<evidence type="ECO:0000256" key="9">
    <source>
        <dbReference type="ARBA" id="ARBA00023136"/>
    </source>
</evidence>
<evidence type="ECO:0000256" key="8">
    <source>
        <dbReference type="ARBA" id="ARBA00023040"/>
    </source>
</evidence>
<keyword evidence="11 13" id="KW-0807">Transducer</keyword>
<dbReference type="GO" id="GO:0004984">
    <property type="term" value="F:olfactory receptor activity"/>
    <property type="evidence" value="ECO:0007669"/>
    <property type="project" value="InterPro"/>
</dbReference>
<evidence type="ECO:0000256" key="3">
    <source>
        <dbReference type="ARBA" id="ARBA00022606"/>
    </source>
</evidence>
<dbReference type="Pfam" id="PF13765">
    <property type="entry name" value="PRY"/>
    <property type="match status" value="1"/>
</dbReference>
<dbReference type="PROSITE" id="PS00237">
    <property type="entry name" value="G_PROTEIN_RECEP_F1_1"/>
    <property type="match status" value="1"/>
</dbReference>
<dbReference type="eggNOG" id="KOG2177">
    <property type="taxonomic scope" value="Eukaryota"/>
</dbReference>
<dbReference type="Gene3D" id="1.20.1070.10">
    <property type="entry name" value="Rhodopsin 7-helix transmembrane proteins"/>
    <property type="match status" value="1"/>
</dbReference>
<evidence type="ECO:0000313" key="20">
    <source>
        <dbReference type="Proteomes" id="UP000011518"/>
    </source>
</evidence>
<dbReference type="InterPro" id="IPR017452">
    <property type="entry name" value="GPCR_Rhodpsn_7TM"/>
</dbReference>
<dbReference type="InterPro" id="IPR036179">
    <property type="entry name" value="Ig-like_dom_sf"/>
</dbReference>
<dbReference type="InterPro" id="IPR000276">
    <property type="entry name" value="GPCR_Rhodpsn"/>
</dbReference>
<dbReference type="SUPFAM" id="SSF49899">
    <property type="entry name" value="Concanavalin A-like lectins/glucanases"/>
    <property type="match status" value="1"/>
</dbReference>
<keyword evidence="2" id="KW-1003">Cell membrane</keyword>
<protein>
    <submittedName>
        <fullName evidence="19">Butyrophilin subfamily 2 member A1</fullName>
    </submittedName>
</protein>
<dbReference type="CDD" id="cd15421">
    <property type="entry name" value="7tmA_OR2T-like"/>
    <property type="match status" value="1"/>
</dbReference>
<dbReference type="GO" id="GO:0005886">
    <property type="term" value="C:plasma membrane"/>
    <property type="evidence" value="ECO:0007669"/>
    <property type="project" value="UniProtKB-SubCell"/>
</dbReference>
<evidence type="ECO:0000259" key="16">
    <source>
        <dbReference type="PROSITE" id="PS50188"/>
    </source>
</evidence>
<evidence type="ECO:0000256" key="14">
    <source>
        <dbReference type="SAM" id="MobiDB-lite"/>
    </source>
</evidence>
<evidence type="ECO:0000256" key="6">
    <source>
        <dbReference type="ARBA" id="ARBA00022729"/>
    </source>
</evidence>
<dbReference type="CDD" id="cd05713">
    <property type="entry name" value="IgV_MOG_like"/>
    <property type="match status" value="1"/>
</dbReference>
<evidence type="ECO:0000256" key="7">
    <source>
        <dbReference type="ARBA" id="ARBA00022989"/>
    </source>
</evidence>
<feature type="domain" description="G-protein coupled receptors family 1 profile" evidence="17">
    <location>
        <begin position="41"/>
        <end position="247"/>
    </location>
</feature>
<comment type="similarity">
    <text evidence="13">Belongs to the G-protein coupled receptor 1 family.</text>
</comment>
<keyword evidence="3" id="KW-0716">Sensory transduction</keyword>
<evidence type="ECO:0000256" key="12">
    <source>
        <dbReference type="ARBA" id="ARBA00023319"/>
    </source>
</evidence>
<dbReference type="SMART" id="SM00409">
    <property type="entry name" value="IG"/>
    <property type="match status" value="1"/>
</dbReference>
<dbReference type="GO" id="GO:0004930">
    <property type="term" value="F:G protein-coupled receptor activity"/>
    <property type="evidence" value="ECO:0007669"/>
    <property type="project" value="UniProtKB-KW"/>
</dbReference>
<dbReference type="Pfam" id="PF07686">
    <property type="entry name" value="V-set"/>
    <property type="match status" value="1"/>
</dbReference>
<dbReference type="InterPro" id="IPR043136">
    <property type="entry name" value="B30.2/SPRY_sf"/>
</dbReference>
<dbReference type="FunFam" id="2.60.40.10:FF:000208">
    <property type="entry name" value="Butyrophilin subfamily 1 member A1"/>
    <property type="match status" value="1"/>
</dbReference>
<feature type="transmembrane region" description="Helical" evidence="15">
    <location>
        <begin position="23"/>
        <end position="48"/>
    </location>
</feature>
<keyword evidence="8 13" id="KW-0297">G-protein coupled receptor</keyword>
<feature type="transmembrane region" description="Helical" evidence="15">
    <location>
        <begin position="197"/>
        <end position="226"/>
    </location>
</feature>
<accession>L9L1U2</accession>
<dbReference type="InterPro" id="IPR007110">
    <property type="entry name" value="Ig-like_dom"/>
</dbReference>
<keyword evidence="6" id="KW-0732">Signal</keyword>
<keyword evidence="9 15" id="KW-0472">Membrane</keyword>
<dbReference type="Pfam" id="PF13853">
    <property type="entry name" value="7tm_4"/>
    <property type="match status" value="1"/>
</dbReference>
<dbReference type="InterPro" id="IPR013783">
    <property type="entry name" value="Ig-like_fold"/>
</dbReference>
<keyword evidence="10 13" id="KW-0675">Receptor</keyword>
<dbReference type="Gene3D" id="2.60.120.920">
    <property type="match status" value="1"/>
</dbReference>
<dbReference type="InterPro" id="IPR053896">
    <property type="entry name" value="BTN3A2-like_Ig-C"/>
</dbReference>
<evidence type="ECO:0000259" key="18">
    <source>
        <dbReference type="PROSITE" id="PS50835"/>
    </source>
</evidence>
<organism evidence="19 20">
    <name type="scientific">Tupaia chinensis</name>
    <name type="common">Chinese tree shrew</name>
    <name type="synonym">Tupaia belangeri chinensis</name>
    <dbReference type="NCBI Taxonomy" id="246437"/>
    <lineage>
        <taxon>Eukaryota</taxon>
        <taxon>Metazoa</taxon>
        <taxon>Chordata</taxon>
        <taxon>Craniata</taxon>
        <taxon>Vertebrata</taxon>
        <taxon>Euteleostomi</taxon>
        <taxon>Mammalia</taxon>
        <taxon>Eutheria</taxon>
        <taxon>Euarchontoglires</taxon>
        <taxon>Scandentia</taxon>
        <taxon>Tupaiidae</taxon>
        <taxon>Tupaia</taxon>
    </lineage>
</organism>
<name>L9L1U2_TUPCH</name>
<dbReference type="PRINTS" id="PR01407">
    <property type="entry name" value="BUTYPHLNCDUF"/>
</dbReference>
<evidence type="ECO:0000256" key="5">
    <source>
        <dbReference type="ARBA" id="ARBA00022725"/>
    </source>
</evidence>
<dbReference type="SMART" id="SM00406">
    <property type="entry name" value="IGv"/>
    <property type="match status" value="1"/>
</dbReference>
<dbReference type="InterPro" id="IPR000725">
    <property type="entry name" value="Olfact_rcpt"/>
</dbReference>
<evidence type="ECO:0000256" key="2">
    <source>
        <dbReference type="ARBA" id="ARBA00022475"/>
    </source>
</evidence>
<dbReference type="PROSITE" id="PS50835">
    <property type="entry name" value="IG_LIKE"/>
    <property type="match status" value="1"/>
</dbReference>
<feature type="domain" description="Ig-like" evidence="18">
    <location>
        <begin position="312"/>
        <end position="406"/>
    </location>
</feature>
<dbReference type="FunFam" id="2.60.40.10:FF:000088">
    <property type="entry name" value="Butyrophilin subfamily 1 member A1"/>
    <property type="match status" value="1"/>
</dbReference>
<keyword evidence="5" id="KW-0552">Olfaction</keyword>
<feature type="transmembrane region" description="Helical" evidence="15">
    <location>
        <begin position="515"/>
        <end position="540"/>
    </location>
</feature>
<dbReference type="InterPro" id="IPR013106">
    <property type="entry name" value="Ig_V-set"/>
</dbReference>
<evidence type="ECO:0000256" key="10">
    <source>
        <dbReference type="ARBA" id="ARBA00023170"/>
    </source>
</evidence>
<reference evidence="20" key="1">
    <citation type="submission" date="2012-07" db="EMBL/GenBank/DDBJ databases">
        <title>Genome of the Chinese tree shrew, a rising model animal genetically related to primates.</title>
        <authorList>
            <person name="Zhang G."/>
            <person name="Fan Y."/>
            <person name="Yao Y."/>
            <person name="Huang Z."/>
        </authorList>
    </citation>
    <scope>NUCLEOTIDE SEQUENCE [LARGE SCALE GENOMIC DNA]</scope>
</reference>
<dbReference type="SUPFAM" id="SSF48726">
    <property type="entry name" value="Immunoglobulin"/>
    <property type="match status" value="2"/>
</dbReference>
<keyword evidence="4 13" id="KW-0812">Transmembrane</keyword>
<feature type="region of interest" description="Disordered" evidence="14">
    <location>
        <begin position="671"/>
        <end position="690"/>
    </location>
</feature>
<dbReference type="InterPro" id="IPR003599">
    <property type="entry name" value="Ig_sub"/>
</dbReference>
<dbReference type="FunFam" id="1.20.1070.10:FF:000008">
    <property type="entry name" value="Olfactory receptor"/>
    <property type="match status" value="1"/>
</dbReference>
<dbReference type="EMBL" id="KB320619">
    <property type="protein sequence ID" value="ELW67362.1"/>
    <property type="molecule type" value="Genomic_DNA"/>
</dbReference>
<reference evidence="20" key="2">
    <citation type="journal article" date="2013" name="Nat. Commun.">
        <title>Genome of the Chinese tree shrew.</title>
        <authorList>
            <person name="Fan Y."/>
            <person name="Huang Z.Y."/>
            <person name="Cao C.C."/>
            <person name="Chen C.S."/>
            <person name="Chen Y.X."/>
            <person name="Fan D.D."/>
            <person name="He J."/>
            <person name="Hou H.L."/>
            <person name="Hu L."/>
            <person name="Hu X.T."/>
            <person name="Jiang X.T."/>
            <person name="Lai R."/>
            <person name="Lang Y.S."/>
            <person name="Liang B."/>
            <person name="Liao S.G."/>
            <person name="Mu D."/>
            <person name="Ma Y.Y."/>
            <person name="Niu Y.Y."/>
            <person name="Sun X.Q."/>
            <person name="Xia J.Q."/>
            <person name="Xiao J."/>
            <person name="Xiong Z.Q."/>
            <person name="Xu L."/>
            <person name="Yang L."/>
            <person name="Zhang Y."/>
            <person name="Zhao W."/>
            <person name="Zhao X.D."/>
            <person name="Zheng Y.T."/>
            <person name="Zhou J.M."/>
            <person name="Zhu Y.B."/>
            <person name="Zhang G.J."/>
            <person name="Wang J."/>
            <person name="Yao Y.G."/>
        </authorList>
    </citation>
    <scope>NUCLEOTIDE SEQUENCE [LARGE SCALE GENOMIC DNA]</scope>
</reference>
<dbReference type="PROSITE" id="PS50188">
    <property type="entry name" value="B302_SPRY"/>
    <property type="match status" value="1"/>
</dbReference>
<comment type="subcellular location">
    <subcellularLocation>
        <location evidence="1">Cell membrane</location>
        <topology evidence="1">Multi-pass membrane protein</topology>
    </subcellularLocation>
</comment>
<dbReference type="SMART" id="SM00589">
    <property type="entry name" value="PRY"/>
    <property type="match status" value="1"/>
</dbReference>
<feature type="transmembrane region" description="Helical" evidence="15">
    <location>
        <begin position="140"/>
        <end position="162"/>
    </location>
</feature>
<dbReference type="PANTHER" id="PTHR26453">
    <property type="entry name" value="OLFACTORY RECEPTOR"/>
    <property type="match status" value="1"/>
</dbReference>
<gene>
    <name evidence="19" type="ORF">TREES_T100016846</name>
</gene>
<dbReference type="InterPro" id="IPR013320">
    <property type="entry name" value="ConA-like_dom_sf"/>
</dbReference>
<proteinExistence type="inferred from homology"/>
<keyword evidence="7 15" id="KW-1133">Transmembrane helix</keyword>
<dbReference type="InterPro" id="IPR003879">
    <property type="entry name" value="Butyrophylin_SPRY"/>
</dbReference>
<evidence type="ECO:0000313" key="19">
    <source>
        <dbReference type="EMBL" id="ELW67362.1"/>
    </source>
</evidence>
<keyword evidence="12" id="KW-0393">Immunoglobulin domain</keyword>
<dbReference type="InterPro" id="IPR006574">
    <property type="entry name" value="PRY"/>
</dbReference>
<evidence type="ECO:0000259" key="17">
    <source>
        <dbReference type="PROSITE" id="PS50262"/>
    </source>
</evidence>
<dbReference type="InParanoid" id="L9L1U2"/>
<sequence>MEGGNETITTDFLLLGLFPNVKYISIIIYTIILIYLVAVAGNFILLLLIWMDLRLHTPMYFLLSQLSLVDLALISSTVPKMAINFFSGRKSITRLACGTQIFFFFTLGGAECILLTLMAYDRYVAVCNPLRYAVIMNQKVCLQMAIASWIGGMLASTAHTFYTMNLPICGSREIHHFFCEMPAIMKISCKDTSTYELVIFVMGIAFIIIPFVLIMTSYTLIFLTVLAMKSPQARNKAFATCSSHITVSDRCPASCVSLTPAGTANTHCRDAFLPICIIALIFLQFLPAGICRNGKAEFDVFGPGDPVLATVGEDTELWCHLFPNISAEDMELRWYRDQPSPAVHMYEKGKDVYGEQMAEYQGRTTFVSDRVTMGEAAVRIHNVTAFDNGTYHCQFKDGTHSNSAIMWLRVAGLGSEPTIQVTDEKDKGTQAECTSMGWYPEPEVEWKDFRGQTIPSVTNFSASNSTGLFAVASRVTIQDRAVEGLFCFISNPLLSEWKVARKHLHTPFSRRFAFIVWKVALPLVLSVLGLLIVGIICFFWKRQREKSKKQLEMREQREQEHRQQASRENGKLFYVSPCLDPETMSPKLTLSEDQNSVSRLHFEQDCSLNPRRFDQDPCILGKEQFSAGRYFWEVEVGTISSADWPIFLKHSQTSRVHYTASQTYTGILEGRKKSNSSQNRNKNFKFMQGK</sequence>
<feature type="compositionally biased region" description="Low complexity" evidence="14">
    <location>
        <begin position="675"/>
        <end position="690"/>
    </location>
</feature>
<dbReference type="PROSITE" id="PS50262">
    <property type="entry name" value="G_PROTEIN_RECEP_F1_2"/>
    <property type="match status" value="1"/>
</dbReference>
<feature type="domain" description="B30.2/SPRY" evidence="16">
    <location>
        <begin position="557"/>
        <end position="690"/>
    </location>
</feature>
<evidence type="ECO:0000256" key="1">
    <source>
        <dbReference type="ARBA" id="ARBA00004651"/>
    </source>
</evidence>
<evidence type="ECO:0000256" key="4">
    <source>
        <dbReference type="ARBA" id="ARBA00022692"/>
    </source>
</evidence>
<evidence type="ECO:0000256" key="11">
    <source>
        <dbReference type="ARBA" id="ARBA00023224"/>
    </source>
</evidence>
<feature type="transmembrane region" description="Helical" evidence="15">
    <location>
        <begin position="60"/>
        <end position="78"/>
    </location>
</feature>
<keyword evidence="20" id="KW-1185">Reference proteome</keyword>
<feature type="transmembrane region" description="Helical" evidence="15">
    <location>
        <begin position="98"/>
        <end position="120"/>
    </location>
</feature>
<feature type="transmembrane region" description="Helical" evidence="15">
    <location>
        <begin position="271"/>
        <end position="290"/>
    </location>
</feature>
<dbReference type="InterPro" id="IPR001870">
    <property type="entry name" value="B30.2/SPRY"/>
</dbReference>
<dbReference type="AlphaFoldDB" id="L9L1U2"/>
<dbReference type="Proteomes" id="UP000011518">
    <property type="component" value="Unassembled WGS sequence"/>
</dbReference>
<dbReference type="PRINTS" id="PR00237">
    <property type="entry name" value="GPCRRHODOPSN"/>
</dbReference>
<evidence type="ECO:0000256" key="15">
    <source>
        <dbReference type="SAM" id="Phobius"/>
    </source>
</evidence>
<dbReference type="Pfam" id="PF22705">
    <property type="entry name" value="C2-set_3"/>
    <property type="match status" value="1"/>
</dbReference>
<dbReference type="Gene3D" id="2.60.40.10">
    <property type="entry name" value="Immunoglobulins"/>
    <property type="match status" value="2"/>
</dbReference>
<dbReference type="PRINTS" id="PR00245">
    <property type="entry name" value="OLFACTORYR"/>
</dbReference>